<feature type="signal peptide" evidence="4">
    <location>
        <begin position="1"/>
        <end position="33"/>
    </location>
</feature>
<evidence type="ECO:0000256" key="1">
    <source>
        <dbReference type="ARBA" id="ARBA00022448"/>
    </source>
</evidence>
<dbReference type="InterPro" id="IPR052037">
    <property type="entry name" value="LPS_export_LptA"/>
</dbReference>
<dbReference type="GO" id="GO:0043165">
    <property type="term" value="P:Gram-negative-bacterium-type cell outer membrane assembly"/>
    <property type="evidence" value="ECO:0007669"/>
    <property type="project" value="UniProtKB-UniRule"/>
</dbReference>
<comment type="caution">
    <text evidence="7">The sequence shown here is derived from an EMBL/GenBank/DDBJ whole genome shotgun (WGS) entry which is preliminary data.</text>
</comment>
<name>A0A4R0YPY1_9GAMM</name>
<sequence precursor="true">MKATARSRRANASPKLSFGLLCVGLLALQPALAKQSDRDQPMNFQAKTTDAYNAPNTISTLTGNVVLTQGTLKVTGSVAKVHLDADTQIARVVVTGNPAHIQQMDDNNNLMQGDAATLDYDNINGIAVLTGNASVQQQGRGEFHGDKLTYNTTTSLITGEAGGEGVVHGMFLPKARPAAAPARPAAAPAKASTAPTGGN</sequence>
<dbReference type="GO" id="GO:0001530">
    <property type="term" value="F:lipopolysaccharide binding"/>
    <property type="evidence" value="ECO:0007669"/>
    <property type="project" value="InterPro"/>
</dbReference>
<dbReference type="PANTHER" id="PTHR36504:SF1">
    <property type="entry name" value="LIPOPOLYSACCHARIDE EXPORT SYSTEM PROTEIN LPTA"/>
    <property type="match status" value="1"/>
</dbReference>
<dbReference type="Proteomes" id="UP000291822">
    <property type="component" value="Unassembled WGS sequence"/>
</dbReference>
<keyword evidence="2 4" id="KW-0732">Signal</keyword>
<organism evidence="7 8">
    <name type="scientific">Dyella soli</name>
    <dbReference type="NCBI Taxonomy" id="522319"/>
    <lineage>
        <taxon>Bacteria</taxon>
        <taxon>Pseudomonadati</taxon>
        <taxon>Pseudomonadota</taxon>
        <taxon>Gammaproteobacteria</taxon>
        <taxon>Lysobacterales</taxon>
        <taxon>Rhodanobacteraceae</taxon>
        <taxon>Dyella</taxon>
    </lineage>
</organism>
<evidence type="ECO:0000256" key="4">
    <source>
        <dbReference type="HAMAP-Rule" id="MF_01914"/>
    </source>
</evidence>
<dbReference type="NCBIfam" id="TIGR03002">
    <property type="entry name" value="outer_YhbN_LptA"/>
    <property type="match status" value="1"/>
</dbReference>
<evidence type="ECO:0000256" key="2">
    <source>
        <dbReference type="ARBA" id="ARBA00022729"/>
    </source>
</evidence>
<comment type="subcellular location">
    <subcellularLocation>
        <location evidence="4">Periplasm</location>
    </subcellularLocation>
</comment>
<comment type="subunit">
    <text evidence="4">Component of the lipopolysaccharide transport and assembly complex.</text>
</comment>
<protein>
    <recommendedName>
        <fullName evidence="4">Lipopolysaccharide export system protein LptA</fullName>
    </recommendedName>
</protein>
<gene>
    <name evidence="4 7" type="primary">lptA</name>
    <name evidence="7" type="ORF">EZM97_29930</name>
</gene>
<dbReference type="InterPro" id="IPR005653">
    <property type="entry name" value="OstA-like_N"/>
</dbReference>
<comment type="similarity">
    <text evidence="4">Belongs to the LptA family.</text>
</comment>
<dbReference type="GO" id="GO:0009279">
    <property type="term" value="C:cell outer membrane"/>
    <property type="evidence" value="ECO:0007669"/>
    <property type="project" value="TreeGrafter"/>
</dbReference>
<dbReference type="AlphaFoldDB" id="A0A4R0YPY1"/>
<evidence type="ECO:0000256" key="3">
    <source>
        <dbReference type="ARBA" id="ARBA00022764"/>
    </source>
</evidence>
<proteinExistence type="inferred from homology"/>
<dbReference type="PANTHER" id="PTHR36504">
    <property type="entry name" value="LIPOPOLYSACCHARIDE EXPORT SYSTEM PROTEIN LPTA"/>
    <property type="match status" value="1"/>
</dbReference>
<dbReference type="GO" id="GO:0017089">
    <property type="term" value="F:glycolipid transfer activity"/>
    <property type="evidence" value="ECO:0007669"/>
    <property type="project" value="TreeGrafter"/>
</dbReference>
<dbReference type="EMBL" id="SJTG01000005">
    <property type="protein sequence ID" value="TCI06851.1"/>
    <property type="molecule type" value="Genomic_DNA"/>
</dbReference>
<evidence type="ECO:0000313" key="8">
    <source>
        <dbReference type="Proteomes" id="UP000291822"/>
    </source>
</evidence>
<dbReference type="HAMAP" id="MF_01914">
    <property type="entry name" value="LPS_assembly_LptA"/>
    <property type="match status" value="1"/>
</dbReference>
<reference evidence="7 8" key="1">
    <citation type="submission" date="2019-02" db="EMBL/GenBank/DDBJ databases">
        <title>Dyella amyloliquefaciens sp. nov., isolated from forest soil.</title>
        <authorList>
            <person name="Gao Z.-H."/>
            <person name="Qiu L.-H."/>
        </authorList>
    </citation>
    <scope>NUCLEOTIDE SEQUENCE [LARGE SCALE GENOMIC DNA]</scope>
    <source>
        <strain evidence="7 8">KACC 12747</strain>
    </source>
</reference>
<evidence type="ECO:0000256" key="5">
    <source>
        <dbReference type="SAM" id="MobiDB-lite"/>
    </source>
</evidence>
<feature type="chain" id="PRO_5021057704" description="Lipopolysaccharide export system protein LptA" evidence="4">
    <location>
        <begin position="34"/>
        <end position="199"/>
    </location>
</feature>
<dbReference type="Pfam" id="PF03968">
    <property type="entry name" value="LptD_N"/>
    <property type="match status" value="1"/>
</dbReference>
<dbReference type="GO" id="GO:0030288">
    <property type="term" value="C:outer membrane-bounded periplasmic space"/>
    <property type="evidence" value="ECO:0007669"/>
    <property type="project" value="TreeGrafter"/>
</dbReference>
<keyword evidence="8" id="KW-1185">Reference proteome</keyword>
<evidence type="ECO:0000259" key="6">
    <source>
        <dbReference type="Pfam" id="PF03968"/>
    </source>
</evidence>
<dbReference type="Gene3D" id="2.60.450.10">
    <property type="entry name" value="Lipopolysaccharide (LPS) transport protein A like domain"/>
    <property type="match status" value="1"/>
</dbReference>
<feature type="domain" description="Organic solvent tolerance-like N-terminal" evidence="6">
    <location>
        <begin position="52"/>
        <end position="154"/>
    </location>
</feature>
<dbReference type="RefSeq" id="WP_131411687.1">
    <property type="nucleotide sequence ID" value="NZ_SJTG01000005.1"/>
</dbReference>
<feature type="region of interest" description="Disordered" evidence="5">
    <location>
        <begin position="177"/>
        <end position="199"/>
    </location>
</feature>
<comment type="function">
    <text evidence="4">Involved in the assembly of lipopolysaccharide (LPS). Required for the translocation of LPS from the inner membrane to the outer membrane. May form a bridge between the inner membrane and the outer membrane, via interactions with LptC and LptD, thereby facilitating LPS transfer across the periplasm.</text>
</comment>
<dbReference type="InterPro" id="IPR014340">
    <property type="entry name" value="LptA"/>
</dbReference>
<dbReference type="GO" id="GO:0015920">
    <property type="term" value="P:lipopolysaccharide transport"/>
    <property type="evidence" value="ECO:0007669"/>
    <property type="project" value="UniProtKB-UniRule"/>
</dbReference>
<evidence type="ECO:0000313" key="7">
    <source>
        <dbReference type="EMBL" id="TCI06851.1"/>
    </source>
</evidence>
<keyword evidence="1 4" id="KW-0813">Transport</keyword>
<keyword evidence="3 4" id="KW-0574">Periplasm</keyword>
<accession>A0A4R0YPY1</accession>